<keyword evidence="1" id="KW-0472">Membrane</keyword>
<gene>
    <name evidence="2" type="ORF">NCTC10138_00059</name>
</gene>
<sequence>MEIIKKILLFIIEPFRRFGTSGITERITKFASKHKYVLYILAFVITIFVIYFIYFY</sequence>
<organism evidence="2 3">
    <name type="scientific">Haploplasma axanthum</name>
    <name type="common">Acholeplasma axanthum</name>
    <dbReference type="NCBI Taxonomy" id="29552"/>
    <lineage>
        <taxon>Bacteria</taxon>
        <taxon>Bacillati</taxon>
        <taxon>Mycoplasmatota</taxon>
        <taxon>Mollicutes</taxon>
        <taxon>Acholeplasmatales</taxon>
        <taxon>Acholeplasmataceae</taxon>
        <taxon>Haploplasma</taxon>
    </lineage>
</organism>
<protein>
    <submittedName>
        <fullName evidence="2">Uncharacterized protein</fullName>
    </submittedName>
</protein>
<feature type="transmembrane region" description="Helical" evidence="1">
    <location>
        <begin position="36"/>
        <end position="54"/>
    </location>
</feature>
<keyword evidence="1" id="KW-1133">Transmembrane helix</keyword>
<dbReference type="STRING" id="1278311.GCA_000428705_01004"/>
<keyword evidence="3" id="KW-1185">Reference proteome</keyword>
<evidence type="ECO:0000256" key="1">
    <source>
        <dbReference type="SAM" id="Phobius"/>
    </source>
</evidence>
<name>A0A449BB87_HAPAX</name>
<dbReference type="AlphaFoldDB" id="A0A449BB87"/>
<accession>A0A449BB87</accession>
<dbReference type="Proteomes" id="UP000289841">
    <property type="component" value="Chromosome"/>
</dbReference>
<proteinExistence type="predicted"/>
<keyword evidence="1" id="KW-0812">Transmembrane</keyword>
<evidence type="ECO:0000313" key="3">
    <source>
        <dbReference type="Proteomes" id="UP000289841"/>
    </source>
</evidence>
<dbReference type="EMBL" id="LR215048">
    <property type="protein sequence ID" value="VEU79633.1"/>
    <property type="molecule type" value="Genomic_DNA"/>
</dbReference>
<reference evidence="2 3" key="1">
    <citation type="submission" date="2019-01" db="EMBL/GenBank/DDBJ databases">
        <authorList>
            <consortium name="Pathogen Informatics"/>
        </authorList>
    </citation>
    <scope>NUCLEOTIDE SEQUENCE [LARGE SCALE GENOMIC DNA]</scope>
    <source>
        <strain evidence="2 3">NCTC10138</strain>
    </source>
</reference>
<evidence type="ECO:0000313" key="2">
    <source>
        <dbReference type="EMBL" id="VEU79633.1"/>
    </source>
</evidence>
<dbReference type="RefSeq" id="WP_156907464.1">
    <property type="nucleotide sequence ID" value="NZ_LR215048.1"/>
</dbReference>
<dbReference type="KEGG" id="aaxa:NCTC10138_00059"/>